<keyword evidence="3" id="KW-1185">Reference proteome</keyword>
<protein>
    <submittedName>
        <fullName evidence="2">Uncharacterized protein</fullName>
    </submittedName>
</protein>
<feature type="compositionally biased region" description="Polar residues" evidence="1">
    <location>
        <begin position="62"/>
        <end position="71"/>
    </location>
</feature>
<dbReference type="Proteomes" id="UP001055172">
    <property type="component" value="Unassembled WGS sequence"/>
</dbReference>
<dbReference type="AlphaFoldDB" id="A0AA37GS18"/>
<accession>A0AA37GS18</accession>
<feature type="region of interest" description="Disordered" evidence="1">
    <location>
        <begin position="1"/>
        <end position="71"/>
    </location>
</feature>
<sequence>MEENWAQRVRCTVGSDSQIGQGHGDEEMAGRKGYHYETGFDLSNTPRSGEAPGLVSEEMDNLPTTIASHLE</sequence>
<evidence type="ECO:0000256" key="1">
    <source>
        <dbReference type="SAM" id="MobiDB-lite"/>
    </source>
</evidence>
<evidence type="ECO:0000313" key="3">
    <source>
        <dbReference type="Proteomes" id="UP001055172"/>
    </source>
</evidence>
<comment type="caution">
    <text evidence="2">The sequence shown here is derived from an EMBL/GenBank/DDBJ whole genome shotgun (WGS) entry which is preliminary data.</text>
</comment>
<name>A0AA37GS18_9PEZI</name>
<dbReference type="EMBL" id="BPPX01000017">
    <property type="protein sequence ID" value="GJC85371.1"/>
    <property type="molecule type" value="Genomic_DNA"/>
</dbReference>
<reference evidence="2 3" key="1">
    <citation type="submission" date="2021-07" db="EMBL/GenBank/DDBJ databases">
        <title>Genome data of Colletotrichum spaethianum.</title>
        <authorList>
            <person name="Utami Y.D."/>
            <person name="Hiruma K."/>
        </authorList>
    </citation>
    <scope>NUCLEOTIDE SEQUENCE [LARGE SCALE GENOMIC DNA]</scope>
    <source>
        <strain evidence="2 3">MAFF 242679</strain>
    </source>
</reference>
<gene>
    <name evidence="2" type="ORF">ColLi_08209</name>
</gene>
<organism evidence="2 3">
    <name type="scientific">Colletotrichum liriopes</name>
    <dbReference type="NCBI Taxonomy" id="708192"/>
    <lineage>
        <taxon>Eukaryota</taxon>
        <taxon>Fungi</taxon>
        <taxon>Dikarya</taxon>
        <taxon>Ascomycota</taxon>
        <taxon>Pezizomycotina</taxon>
        <taxon>Sordariomycetes</taxon>
        <taxon>Hypocreomycetidae</taxon>
        <taxon>Glomerellales</taxon>
        <taxon>Glomerellaceae</taxon>
        <taxon>Colletotrichum</taxon>
        <taxon>Colletotrichum spaethianum species complex</taxon>
    </lineage>
</organism>
<evidence type="ECO:0000313" key="2">
    <source>
        <dbReference type="EMBL" id="GJC85371.1"/>
    </source>
</evidence>
<proteinExistence type="predicted"/>